<evidence type="ECO:0000256" key="1">
    <source>
        <dbReference type="SAM" id="SignalP"/>
    </source>
</evidence>
<sequence length="221" mass="25024">MWPVLFSALIVSIAFAKQPPRSMSYLHDVKMNAPFDFTIRVPVALSFSSSINNCRPQNMQVEFFSRNRSLQIYGEPEDGNAQLTIIPFKRELPNFSICIVGTGGHNLPASCYSSTAAIFGQSNYTDTLTLVFEETIKEITLEGPISKYKGGIRIGYAQVFIAYEPLYALDYKLMRVTGTIETAPLSYYLKDPDEVEIRYSIWPNARMENKNNPTVYITFPK</sequence>
<organism evidence="2">
    <name type="scientific">Schistocephalus solidus</name>
    <name type="common">Tapeworm</name>
    <dbReference type="NCBI Taxonomy" id="70667"/>
    <lineage>
        <taxon>Eukaryota</taxon>
        <taxon>Metazoa</taxon>
        <taxon>Spiralia</taxon>
        <taxon>Lophotrochozoa</taxon>
        <taxon>Platyhelminthes</taxon>
        <taxon>Cestoda</taxon>
        <taxon>Eucestoda</taxon>
        <taxon>Diphyllobothriidea</taxon>
        <taxon>Diphyllobothriidae</taxon>
        <taxon>Schistocephalus</taxon>
    </lineage>
</organism>
<proteinExistence type="predicted"/>
<dbReference type="AlphaFoldDB" id="A0A0V0J871"/>
<feature type="signal peptide" evidence="1">
    <location>
        <begin position="1"/>
        <end position="16"/>
    </location>
</feature>
<name>A0A0V0J871_SCHSO</name>
<reference evidence="2" key="1">
    <citation type="submission" date="2016-01" db="EMBL/GenBank/DDBJ databases">
        <title>Reference transcriptome for the parasite Schistocephalus solidus: insights into the molecular evolution of parasitism.</title>
        <authorList>
            <person name="Hebert F.O."/>
            <person name="Grambauer S."/>
            <person name="Barber I."/>
            <person name="Landry C.R."/>
            <person name="Aubin-Horth N."/>
        </authorList>
    </citation>
    <scope>NUCLEOTIDE SEQUENCE</scope>
</reference>
<keyword evidence="1" id="KW-0732">Signal</keyword>
<gene>
    <name evidence="2" type="ORF">TR140353</name>
</gene>
<feature type="chain" id="PRO_5006866762" evidence="1">
    <location>
        <begin position="17"/>
        <end position="221"/>
    </location>
</feature>
<accession>A0A0V0J871</accession>
<evidence type="ECO:0000313" key="2">
    <source>
        <dbReference type="EMBL" id="JAP61976.1"/>
    </source>
</evidence>
<protein>
    <submittedName>
        <fullName evidence="2">Uncharacterized protein</fullName>
    </submittedName>
</protein>
<dbReference type="EMBL" id="GEEE01001249">
    <property type="protein sequence ID" value="JAP61976.1"/>
    <property type="molecule type" value="Transcribed_RNA"/>
</dbReference>